<evidence type="ECO:0000256" key="6">
    <source>
        <dbReference type="HAMAP-Rule" id="MF_00867"/>
    </source>
</evidence>
<dbReference type="PANTHER" id="PTHR35800:SF1">
    <property type="entry name" value="RNA-BINDING PROTEIN KHPB"/>
    <property type="match status" value="1"/>
</dbReference>
<evidence type="ECO:0000259" key="7">
    <source>
        <dbReference type="PROSITE" id="PS51061"/>
    </source>
</evidence>
<dbReference type="InterPro" id="IPR001374">
    <property type="entry name" value="R3H_dom"/>
</dbReference>
<evidence type="ECO:0000313" key="9">
    <source>
        <dbReference type="Proteomes" id="UP000004018"/>
    </source>
</evidence>
<dbReference type="CDD" id="cd02414">
    <property type="entry name" value="KH-II_Jag"/>
    <property type="match status" value="1"/>
</dbReference>
<dbReference type="HAMAP" id="MF_00867">
    <property type="entry name" value="KhpB"/>
    <property type="match status" value="1"/>
</dbReference>
<dbReference type="SMART" id="SM00393">
    <property type="entry name" value="R3H"/>
    <property type="match status" value="1"/>
</dbReference>
<dbReference type="InterPro" id="IPR038247">
    <property type="entry name" value="Jag_N_dom_sf"/>
</dbReference>
<comment type="function">
    <text evidence="6">A probable RNA chaperone. Forms a complex with KhpA which binds to cellular RNA and controls its expression. Plays a role in peptidoglycan (PG) homeostasis and cell length regulation.</text>
</comment>
<protein>
    <recommendedName>
        <fullName evidence="6">RNA-binding protein KhpB</fullName>
    </recommendedName>
    <alternativeName>
        <fullName evidence="6">RNA-binding protein EloR</fullName>
    </alternativeName>
</protein>
<dbReference type="SUPFAM" id="SSF82708">
    <property type="entry name" value="R3H domain"/>
    <property type="match status" value="1"/>
</dbReference>
<dbReference type="InterPro" id="IPR034079">
    <property type="entry name" value="R3H_KhpB"/>
</dbReference>
<dbReference type="InterPro" id="IPR039247">
    <property type="entry name" value="KhpB"/>
</dbReference>
<evidence type="ECO:0000313" key="8">
    <source>
        <dbReference type="EMBL" id="EGL39542.1"/>
    </source>
</evidence>
<accession>A0ABN0D040</accession>
<dbReference type="NCBIfam" id="NF041568">
    <property type="entry name" value="Jag_EloR"/>
    <property type="match status" value="1"/>
</dbReference>
<keyword evidence="4 6" id="KW-0143">Chaperone</keyword>
<keyword evidence="3 6" id="KW-0133">Cell shape</keyword>
<dbReference type="InterPro" id="IPR036867">
    <property type="entry name" value="R3H_dom_sf"/>
</dbReference>
<dbReference type="Pfam" id="PF14804">
    <property type="entry name" value="Jag_N"/>
    <property type="match status" value="1"/>
</dbReference>
<dbReference type="RefSeq" id="WP_007391498.1">
    <property type="nucleotide sequence ID" value="NZ_AFIJ01000036.1"/>
</dbReference>
<organism evidence="8 9">
    <name type="scientific">Megasphaera lornae</name>
    <dbReference type="NCBI Taxonomy" id="1000568"/>
    <lineage>
        <taxon>Bacteria</taxon>
        <taxon>Bacillati</taxon>
        <taxon>Bacillota</taxon>
        <taxon>Negativicutes</taxon>
        <taxon>Veillonellales</taxon>
        <taxon>Veillonellaceae</taxon>
        <taxon>Megasphaera</taxon>
    </lineage>
</organism>
<evidence type="ECO:0000256" key="5">
    <source>
        <dbReference type="ARBA" id="ARBA00023316"/>
    </source>
</evidence>
<comment type="caution">
    <text evidence="6">Lacks conserved residue(s) required for the propagation of feature annotation.</text>
</comment>
<keyword evidence="5 6" id="KW-0961">Cell wall biogenesis/degradation</keyword>
<proteinExistence type="inferred from homology"/>
<evidence type="ECO:0000256" key="4">
    <source>
        <dbReference type="ARBA" id="ARBA00023186"/>
    </source>
</evidence>
<comment type="subunit">
    <text evidence="6">Forms a complex with KhpA.</text>
</comment>
<gene>
    <name evidence="6" type="primary">khpB</name>
    <name evidence="6" type="synonym">eloR</name>
    <name evidence="8" type="ORF">HMPREF1039_1380</name>
</gene>
<dbReference type="CDD" id="cd02644">
    <property type="entry name" value="R3H_jag"/>
    <property type="match status" value="1"/>
</dbReference>
<feature type="domain" description="R3H" evidence="7">
    <location>
        <begin position="183"/>
        <end position="249"/>
    </location>
</feature>
<sequence length="249" mass="27911">MRSVEGTGKTIADAVRSCLVKLGLIEDEVTVEVLEEPKSGFLGFGNKPARVRVTEKENIHTGLEVPETAAPSAIKTQEAQPVSISAAIPAVPSEETSFTVEEAATKAKNFLQTVLTRMGLSVMIEKMIKPDKIILHIHGKNLGVLIGKHGQTLDALQYLTNLTTNQNENERYFVMLDIENYRHRREIALRKLALRLAARVRQTKEDVVLEPMNGYERKIIHLALQQEEHVQTDSDGQEPYRHVVIHYEA</sequence>
<evidence type="ECO:0000256" key="3">
    <source>
        <dbReference type="ARBA" id="ARBA00022960"/>
    </source>
</evidence>
<reference evidence="8 9" key="1">
    <citation type="submission" date="2011-04" db="EMBL/GenBank/DDBJ databases">
        <authorList>
            <person name="Harkins D.M."/>
            <person name="Madupu R."/>
            <person name="Durkin A.S."/>
            <person name="Torralba M."/>
            <person name="Methe B."/>
            <person name="Sutton G.G."/>
            <person name="Nelson K.E."/>
        </authorList>
    </citation>
    <scope>NUCLEOTIDE SEQUENCE [LARGE SCALE GENOMIC DNA]</scope>
    <source>
        <strain evidence="8 9">UPII 199-6</strain>
    </source>
</reference>
<dbReference type="Pfam" id="PF01424">
    <property type="entry name" value="R3H"/>
    <property type="match status" value="1"/>
</dbReference>
<dbReference type="InterPro" id="IPR015946">
    <property type="entry name" value="KH_dom-like_a/b"/>
</dbReference>
<dbReference type="Pfam" id="PF13083">
    <property type="entry name" value="KH_KhpA-B"/>
    <property type="match status" value="1"/>
</dbReference>
<comment type="caution">
    <text evidence="8">The sequence shown here is derived from an EMBL/GenBank/DDBJ whole genome shotgun (WGS) entry which is preliminary data.</text>
</comment>
<comment type="subcellular location">
    <subcellularLocation>
        <location evidence="6">Cytoplasm</location>
    </subcellularLocation>
</comment>
<evidence type="ECO:0000256" key="2">
    <source>
        <dbReference type="ARBA" id="ARBA00022884"/>
    </source>
</evidence>
<dbReference type="InterPro" id="IPR038008">
    <property type="entry name" value="Jag_KH"/>
</dbReference>
<dbReference type="Gene3D" id="3.30.300.20">
    <property type="match status" value="1"/>
</dbReference>
<name>A0ABN0D040_9FIRM</name>
<dbReference type="Gene3D" id="3.30.30.80">
    <property type="entry name" value="probable RNA-binding protein from clostridium symbiosum atcc 14940"/>
    <property type="match status" value="1"/>
</dbReference>
<comment type="domain">
    <text evidence="6">Has an N-terminal Jag-N domain and 2 RNA-binding domains (KH and R3H).</text>
</comment>
<comment type="similarity">
    <text evidence="6">Belongs to the KhpB RNA-binding protein family.</text>
</comment>
<dbReference type="InterPro" id="IPR032782">
    <property type="entry name" value="KhpB_N"/>
</dbReference>
<evidence type="ECO:0000256" key="1">
    <source>
        <dbReference type="ARBA" id="ARBA00022490"/>
    </source>
</evidence>
<dbReference type="Proteomes" id="UP000004018">
    <property type="component" value="Unassembled WGS sequence"/>
</dbReference>
<keyword evidence="1 6" id="KW-0963">Cytoplasm</keyword>
<dbReference type="SMART" id="SM01245">
    <property type="entry name" value="Jag_N"/>
    <property type="match status" value="1"/>
</dbReference>
<dbReference type="PROSITE" id="PS51061">
    <property type="entry name" value="R3H"/>
    <property type="match status" value="1"/>
</dbReference>
<dbReference type="Gene3D" id="3.30.1370.50">
    <property type="entry name" value="R3H-like domain"/>
    <property type="match status" value="1"/>
</dbReference>
<dbReference type="EMBL" id="AFIJ01000036">
    <property type="protein sequence ID" value="EGL39542.1"/>
    <property type="molecule type" value="Genomic_DNA"/>
</dbReference>
<dbReference type="PANTHER" id="PTHR35800">
    <property type="entry name" value="PROTEIN JAG"/>
    <property type="match status" value="1"/>
</dbReference>
<keyword evidence="9" id="KW-1185">Reference proteome</keyword>
<keyword evidence="2 6" id="KW-0694">RNA-binding</keyword>